<accession>T2T3P0</accession>
<dbReference type="EMBL" id="ASYS01000042">
    <property type="protein sequence ID" value="EQD99502.1"/>
    <property type="molecule type" value="Genomic_DNA"/>
</dbReference>
<gene>
    <name evidence="1" type="ORF">L931_03350</name>
</gene>
<dbReference type="PATRIC" id="fig|1337391.3.peg.243"/>
<evidence type="ECO:0000313" key="2">
    <source>
        <dbReference type="Proteomes" id="UP000015645"/>
    </source>
</evidence>
<reference evidence="1 2" key="1">
    <citation type="journal article" date="2013" name="Genome Announc.">
        <title>Draft Genome Sequences of Helicobacter pylori Strains Isolated from Regions of Low and High Gastric Cancer Risk in Colombia.</title>
        <authorList>
            <person name="Sheh A."/>
            <person name="Piazuelo M.B."/>
            <person name="Wilson K.T."/>
            <person name="Correa P."/>
            <person name="Fox J.G."/>
        </authorList>
    </citation>
    <scope>NUCLEOTIDE SEQUENCE [LARGE SCALE GENOMIC DNA]</scope>
    <source>
        <strain evidence="1 2">PZ5024</strain>
    </source>
</reference>
<evidence type="ECO:0000313" key="1">
    <source>
        <dbReference type="EMBL" id="EQD99502.1"/>
    </source>
</evidence>
<sequence length="45" mass="5338">MEVVRGDYFKIPPIPFKSFIFKLLSFLSLKFFIDTMPNLKNNDLI</sequence>
<organism evidence="1 2">
    <name type="scientific">Helicobacter pylori PZ5024</name>
    <dbReference type="NCBI Taxonomy" id="1337391"/>
    <lineage>
        <taxon>Bacteria</taxon>
        <taxon>Pseudomonadati</taxon>
        <taxon>Campylobacterota</taxon>
        <taxon>Epsilonproteobacteria</taxon>
        <taxon>Campylobacterales</taxon>
        <taxon>Helicobacteraceae</taxon>
        <taxon>Helicobacter</taxon>
    </lineage>
</organism>
<proteinExistence type="predicted"/>
<dbReference type="AlphaFoldDB" id="T2T3P0"/>
<name>T2T3P0_HELPX</name>
<dbReference type="Proteomes" id="UP000015645">
    <property type="component" value="Unassembled WGS sequence"/>
</dbReference>
<protein>
    <submittedName>
        <fullName evidence="1">Uncharacterized protein</fullName>
    </submittedName>
</protein>
<comment type="caution">
    <text evidence="1">The sequence shown here is derived from an EMBL/GenBank/DDBJ whole genome shotgun (WGS) entry which is preliminary data.</text>
</comment>